<dbReference type="GO" id="GO:1990904">
    <property type="term" value="C:ribonucleoprotein complex"/>
    <property type="evidence" value="ECO:0007669"/>
    <property type="project" value="UniProtKB-KW"/>
</dbReference>
<dbReference type="AlphaFoldDB" id="A0A1D8D6Q5"/>
<geneLocation type="mitochondrion" evidence="4"/>
<evidence type="ECO:0000313" key="4">
    <source>
        <dbReference type="EMBL" id="AOS85714.1"/>
    </source>
</evidence>
<dbReference type="GO" id="GO:0005840">
    <property type="term" value="C:ribosome"/>
    <property type="evidence" value="ECO:0007669"/>
    <property type="project" value="UniProtKB-KW"/>
</dbReference>
<reference evidence="4" key="1">
    <citation type="submission" date="2016-07" db="EMBL/GenBank/DDBJ databases">
        <title>genome sequence of Acanthamoeba castellani mitochondria.</title>
        <authorList>
            <person name="Greninger A.L."/>
            <person name="Jerome K."/>
            <person name="Dixon T."/>
        </authorList>
    </citation>
    <scope>NUCLEOTIDE SEQUENCE</scope>
    <source>
        <strain evidence="4">TN</strain>
    </source>
</reference>
<evidence type="ECO:0000256" key="3">
    <source>
        <dbReference type="ARBA" id="ARBA00023274"/>
    </source>
</evidence>
<dbReference type="GO" id="GO:0003735">
    <property type="term" value="F:structural constituent of ribosome"/>
    <property type="evidence" value="ECO:0007669"/>
    <property type="project" value="InterPro"/>
</dbReference>
<dbReference type="PIRSF" id="PIRSF002162">
    <property type="entry name" value="Ribosomal_L6"/>
    <property type="match status" value="1"/>
</dbReference>
<comment type="similarity">
    <text evidence="1">Belongs to the universal ribosomal protein uL6 family.</text>
</comment>
<dbReference type="EMBL" id="KX580904">
    <property type="protein sequence ID" value="AOS85714.1"/>
    <property type="molecule type" value="Genomic_DNA"/>
</dbReference>
<dbReference type="PROSITE" id="PS00525">
    <property type="entry name" value="RIBOSOMAL_L6_1"/>
    <property type="match status" value="1"/>
</dbReference>
<evidence type="ECO:0000256" key="2">
    <source>
        <dbReference type="ARBA" id="ARBA00022980"/>
    </source>
</evidence>
<dbReference type="Gene3D" id="3.90.930.12">
    <property type="entry name" value="Ribosomal protein L6, alpha-beta domain"/>
    <property type="match status" value="1"/>
</dbReference>
<dbReference type="GeneID" id="1734051"/>
<dbReference type="InterPro" id="IPR000702">
    <property type="entry name" value="Ribosomal_uL6-like"/>
</dbReference>
<dbReference type="RefSeq" id="NP_042554.1">
    <property type="nucleotide sequence ID" value="NC_001637.1"/>
</dbReference>
<dbReference type="InterPro" id="IPR036789">
    <property type="entry name" value="Ribosomal_uL6-like_a/b-dom_sf"/>
</dbReference>
<accession>A0A1D8D6Q5</accession>
<dbReference type="GO" id="GO:0019843">
    <property type="term" value="F:rRNA binding"/>
    <property type="evidence" value="ECO:0007669"/>
    <property type="project" value="InterPro"/>
</dbReference>
<name>A0A1D8D6Q5_ACACA</name>
<evidence type="ECO:0000256" key="1">
    <source>
        <dbReference type="ARBA" id="ARBA00009356"/>
    </source>
</evidence>
<dbReference type="GO" id="GO:0006412">
    <property type="term" value="P:translation"/>
    <property type="evidence" value="ECO:0007669"/>
    <property type="project" value="InterPro"/>
</dbReference>
<dbReference type="SMR" id="A0A1D8D6Q5"/>
<dbReference type="SUPFAM" id="SSF56053">
    <property type="entry name" value="Ribosomal protein L6"/>
    <property type="match status" value="1"/>
</dbReference>
<proteinExistence type="inferred from homology"/>
<organism evidence="4">
    <name type="scientific">Acanthamoeba castellanii</name>
    <name type="common">Amoeba</name>
    <dbReference type="NCBI Taxonomy" id="5755"/>
    <lineage>
        <taxon>Eukaryota</taxon>
        <taxon>Amoebozoa</taxon>
        <taxon>Discosea</taxon>
        <taxon>Longamoebia</taxon>
        <taxon>Centramoebida</taxon>
        <taxon>Acanthamoebidae</taxon>
        <taxon>Acanthamoeba</taxon>
    </lineage>
</organism>
<dbReference type="InterPro" id="IPR002358">
    <property type="entry name" value="Ribosomal_uL6_CS"/>
</dbReference>
<keyword evidence="3" id="KW-0687">Ribonucleoprotein</keyword>
<keyword evidence="4" id="KW-0496">Mitochondrion</keyword>
<gene>
    <name evidence="4" type="primary">rpl6</name>
</gene>
<protein>
    <submittedName>
        <fullName evidence="4">Ribosomal protein L6</fullName>
    </submittedName>
</protein>
<sequence>MELLKVIKSQDKITLKTEKVNKNVFFYFKNKKKILLKITFSGELFLKERTLITLNNLNYSNYSNYIKFMAKNLETFFYDQYNYFSKLHMIGLGFKNFILRKHLYILVGDCNYIIFRIPDSLKIFCKKNQVFILGESNVEIFNFMSNIKRVKKSNFYKGKGVLQFKNFKFTKLKVGKKQRFM</sequence>
<keyword evidence="2 4" id="KW-0689">Ribosomal protein</keyword>